<accession>A0A9P8PIF0</accession>
<name>A0A9P8PIF0_WICPI</name>
<evidence type="ECO:0000313" key="2">
    <source>
        <dbReference type="Proteomes" id="UP000774326"/>
    </source>
</evidence>
<organism evidence="1 2">
    <name type="scientific">Wickerhamomyces pijperi</name>
    <name type="common">Yeast</name>
    <name type="synonym">Pichia pijperi</name>
    <dbReference type="NCBI Taxonomy" id="599730"/>
    <lineage>
        <taxon>Eukaryota</taxon>
        <taxon>Fungi</taxon>
        <taxon>Dikarya</taxon>
        <taxon>Ascomycota</taxon>
        <taxon>Saccharomycotina</taxon>
        <taxon>Saccharomycetes</taxon>
        <taxon>Phaffomycetales</taxon>
        <taxon>Wickerhamomycetaceae</taxon>
        <taxon>Wickerhamomyces</taxon>
    </lineage>
</organism>
<gene>
    <name evidence="1" type="ORF">WICPIJ_010101</name>
</gene>
<keyword evidence="2" id="KW-1185">Reference proteome</keyword>
<protein>
    <submittedName>
        <fullName evidence="1">Uncharacterized protein</fullName>
    </submittedName>
</protein>
<comment type="caution">
    <text evidence="1">The sequence shown here is derived from an EMBL/GenBank/DDBJ whole genome shotgun (WGS) entry which is preliminary data.</text>
</comment>
<evidence type="ECO:0000313" key="1">
    <source>
        <dbReference type="EMBL" id="KAH3672210.1"/>
    </source>
</evidence>
<proteinExistence type="predicted"/>
<sequence>MIAYVRHMHAYPLSGADQAKEIASGSLALPEVANSGFNSSTKTLSCKLKTLMEEAVAAVNQYLFGEKAKAWTSSPAGKVYKAFCWFKSHKMILPSLPAEATKVPSGEMVMVETRDNGGRVFSWGELDGGDPVVVAGQSVHTLTDGVPDLDSLISGSRDNLSRVLGNGDG</sequence>
<reference evidence="1" key="1">
    <citation type="journal article" date="2021" name="Open Biol.">
        <title>Shared evolutionary footprints suggest mitochondrial oxidative damage underlies multiple complex I losses in fungi.</title>
        <authorList>
            <person name="Schikora-Tamarit M.A."/>
            <person name="Marcet-Houben M."/>
            <person name="Nosek J."/>
            <person name="Gabaldon T."/>
        </authorList>
    </citation>
    <scope>NUCLEOTIDE SEQUENCE</scope>
    <source>
        <strain evidence="1">CBS2887</strain>
    </source>
</reference>
<dbReference type="OrthoDB" id="10610043at2759"/>
<reference evidence="1" key="2">
    <citation type="submission" date="2021-01" db="EMBL/GenBank/DDBJ databases">
        <authorList>
            <person name="Schikora-Tamarit M.A."/>
        </authorList>
    </citation>
    <scope>NUCLEOTIDE SEQUENCE</scope>
    <source>
        <strain evidence="1">CBS2887</strain>
    </source>
</reference>
<dbReference type="AlphaFoldDB" id="A0A9P8PIF0"/>
<dbReference type="Proteomes" id="UP000774326">
    <property type="component" value="Unassembled WGS sequence"/>
</dbReference>
<dbReference type="EMBL" id="JAEUBG010005838">
    <property type="protein sequence ID" value="KAH3672210.1"/>
    <property type="molecule type" value="Genomic_DNA"/>
</dbReference>